<dbReference type="Pfam" id="PF11738">
    <property type="entry name" value="DUF3298"/>
    <property type="match status" value="1"/>
</dbReference>
<dbReference type="InterPro" id="IPR032774">
    <property type="entry name" value="WG_beta_rep"/>
</dbReference>
<sequence>MFGRIIKPRLFPASVRTVEGTKWGYIDEKGKFVLKPSFEDAGEFQQNGLAIVRKGGAGVITQTGKFVVRPKYSSIFPFTEGRAIAMLNEGGSVVLNEKGKVLTQKTYSFISPYQGGRAVFQDSQDGGTTLYGYLDLNGNVAIPAQFQYAFDMSSGKALVQVKDSLYALLNSTGTQLQTYPYEQMNGLSEGLLSFKKTYQDKAGYVDESGNVVIKPQFGMALPFQGGRAVVNASNDYKNKFGLIDKSGNYIIPPRYNDVNQLGGNRAAIGRAINPEEPFVGSTYAIADTVSGQIMTEFQYDTVNNYKGEYSSVTQGLKSFFINKSGRQAKDLPVIDGIGTLSIEGQLVRAFVDQRLSYYDKAGNLVYAQNSVIPVNRNVSIREEKYRPNKDYLVYYPQLQGMKNKEAEKKVNEVLRTQSQIIPIPPDKQLDYNYTGDFSVQFYKKNLLILELNGYNYPFGAAHGMPTQIMVPIDISTGKIYVLKDLFKPNSDYVKVLSDLVEEQIQENPDNYFPDSFKGIQPDQPFYLSSDALFLYFTPYEIAPYAAGFPTFEIPFKQINNIIDKKGAFWRSFH</sequence>
<comment type="caution">
    <text evidence="2">The sequence shown here is derived from an EMBL/GenBank/DDBJ whole genome shotgun (WGS) entry which is preliminary data.</text>
</comment>
<evidence type="ECO:0000313" key="3">
    <source>
        <dbReference type="Proteomes" id="UP000322524"/>
    </source>
</evidence>
<dbReference type="RefSeq" id="WP_148988280.1">
    <property type="nucleotide sequence ID" value="NZ_VTEV01000004.1"/>
</dbReference>
<dbReference type="Proteomes" id="UP000322524">
    <property type="component" value="Unassembled WGS sequence"/>
</dbReference>
<dbReference type="PANTHER" id="PTHR37841:SF1">
    <property type="entry name" value="DUF3298 DOMAIN-CONTAINING PROTEIN"/>
    <property type="match status" value="1"/>
</dbReference>
<dbReference type="Gene3D" id="3.90.640.20">
    <property type="entry name" value="Heat-shock cognate protein, ATPase"/>
    <property type="match status" value="1"/>
</dbReference>
<dbReference type="OrthoDB" id="5637at2"/>
<name>A0A5D4T2F0_9BACI</name>
<dbReference type="PANTHER" id="PTHR37841">
    <property type="entry name" value="GLR2918 PROTEIN"/>
    <property type="match status" value="1"/>
</dbReference>
<dbReference type="EMBL" id="VTEV01000004">
    <property type="protein sequence ID" value="TYS68306.1"/>
    <property type="molecule type" value="Genomic_DNA"/>
</dbReference>
<feature type="domain" description="DUF3298" evidence="1">
    <location>
        <begin position="483"/>
        <end position="556"/>
    </location>
</feature>
<evidence type="ECO:0000313" key="2">
    <source>
        <dbReference type="EMBL" id="TYS68306.1"/>
    </source>
</evidence>
<protein>
    <submittedName>
        <fullName evidence="2">DUF3298 domain-containing protein</fullName>
    </submittedName>
</protein>
<dbReference type="InterPro" id="IPR037126">
    <property type="entry name" value="PdaC/RsiV-like_sf"/>
</dbReference>
<organism evidence="2 3">
    <name type="scientific">Sutcliffiella horikoshii</name>
    <dbReference type="NCBI Taxonomy" id="79883"/>
    <lineage>
        <taxon>Bacteria</taxon>
        <taxon>Bacillati</taxon>
        <taxon>Bacillota</taxon>
        <taxon>Bacilli</taxon>
        <taxon>Bacillales</taxon>
        <taxon>Bacillaceae</taxon>
        <taxon>Sutcliffiella</taxon>
    </lineage>
</organism>
<dbReference type="Gene3D" id="3.30.565.40">
    <property type="entry name" value="Fervidobacterium nodosum Rt17-B1 like"/>
    <property type="match status" value="1"/>
</dbReference>
<dbReference type="AlphaFoldDB" id="A0A5D4T2F0"/>
<dbReference type="InterPro" id="IPR021729">
    <property type="entry name" value="DUF3298"/>
</dbReference>
<reference evidence="2 3" key="1">
    <citation type="submission" date="2019-08" db="EMBL/GenBank/DDBJ databases">
        <title>Bacillus genomes from the desert of Cuatro Cienegas, Coahuila.</title>
        <authorList>
            <person name="Olmedo-Alvarez G."/>
        </authorList>
    </citation>
    <scope>NUCLEOTIDE SEQUENCE [LARGE SCALE GENOMIC DNA]</scope>
    <source>
        <strain evidence="2 3">CH28_1T</strain>
    </source>
</reference>
<proteinExistence type="predicted"/>
<dbReference type="Pfam" id="PF14903">
    <property type="entry name" value="WG_beta_rep"/>
    <property type="match status" value="6"/>
</dbReference>
<accession>A0A5D4T2F0</accession>
<evidence type="ECO:0000259" key="1">
    <source>
        <dbReference type="Pfam" id="PF11738"/>
    </source>
</evidence>
<gene>
    <name evidence="2" type="ORF">FZC76_11255</name>
</gene>
<dbReference type="STRING" id="79883.GCA_001636495_02375"/>